<sequence length="144" mass="17251">MDEPQQENSRLCEQFAAFITQSNAQLQHEREQSEARLHHVSVYAEEQRRQLESRVKEWETLQTEVQQLRSDKQVLTNVITYLQREMRTQRCWLEDLRQQLVTQNQIIRMMSRSSRRASLTNPSLPLIHHEEPLQEQSQQAELNL</sequence>
<reference evidence="2 3" key="1">
    <citation type="submission" date="2016-07" db="EMBL/GenBank/DDBJ databases">
        <title>Comparative genomics of the entomopathogenic fungus Beauveria bassiana.</title>
        <authorList>
            <person name="Valero Jimenez C.A."/>
            <person name="Zwaan B.J."/>
            <person name="Van Kan J.A."/>
            <person name="Takken W."/>
            <person name="Debets A.J."/>
            <person name="Schoustra S.E."/>
            <person name="Koenraadt C.J."/>
        </authorList>
    </citation>
    <scope>NUCLEOTIDE SEQUENCE [LARGE SCALE GENOMIC DNA]</scope>
    <source>
        <strain evidence="2 3">ARSEF 8028</strain>
    </source>
</reference>
<dbReference type="AlphaFoldDB" id="A0A2S7YPG5"/>
<comment type="caution">
    <text evidence="2">The sequence shown here is derived from an EMBL/GenBank/DDBJ whole genome shotgun (WGS) entry which is preliminary data.</text>
</comment>
<evidence type="ECO:0000256" key="1">
    <source>
        <dbReference type="SAM" id="MobiDB-lite"/>
    </source>
</evidence>
<evidence type="ECO:0000313" key="2">
    <source>
        <dbReference type="EMBL" id="PQK18055.1"/>
    </source>
</evidence>
<gene>
    <name evidence="2" type="ORF">BB8028_0010g00440</name>
</gene>
<dbReference type="EMBL" id="JRHA01000010">
    <property type="protein sequence ID" value="PQK18055.1"/>
    <property type="molecule type" value="Genomic_DNA"/>
</dbReference>
<evidence type="ECO:0000313" key="3">
    <source>
        <dbReference type="Proteomes" id="UP000237441"/>
    </source>
</evidence>
<accession>A0A2S7YPG5</accession>
<organism evidence="2 3">
    <name type="scientific">Beauveria bassiana</name>
    <name type="common">White muscardine disease fungus</name>
    <name type="synonym">Tritirachium shiotae</name>
    <dbReference type="NCBI Taxonomy" id="176275"/>
    <lineage>
        <taxon>Eukaryota</taxon>
        <taxon>Fungi</taxon>
        <taxon>Dikarya</taxon>
        <taxon>Ascomycota</taxon>
        <taxon>Pezizomycotina</taxon>
        <taxon>Sordariomycetes</taxon>
        <taxon>Hypocreomycetidae</taxon>
        <taxon>Hypocreales</taxon>
        <taxon>Cordycipitaceae</taxon>
        <taxon>Beauveria</taxon>
    </lineage>
</organism>
<feature type="compositionally biased region" description="Polar residues" evidence="1">
    <location>
        <begin position="134"/>
        <end position="144"/>
    </location>
</feature>
<name>A0A2S7YPG5_BEABA</name>
<feature type="region of interest" description="Disordered" evidence="1">
    <location>
        <begin position="125"/>
        <end position="144"/>
    </location>
</feature>
<proteinExistence type="predicted"/>
<dbReference type="Proteomes" id="UP000237441">
    <property type="component" value="Unassembled WGS sequence"/>
</dbReference>
<protein>
    <submittedName>
        <fullName evidence="2">Uncharacterized protein</fullName>
    </submittedName>
</protein>